<evidence type="ECO:0000256" key="1">
    <source>
        <dbReference type="ARBA" id="ARBA00010609"/>
    </source>
</evidence>
<dbReference type="AlphaFoldDB" id="A0A8H4X2J8"/>
<organism evidence="11 12">
    <name type="scientific">Fusarium sarcochroum</name>
    <dbReference type="NCBI Taxonomy" id="1208366"/>
    <lineage>
        <taxon>Eukaryota</taxon>
        <taxon>Fungi</taxon>
        <taxon>Dikarya</taxon>
        <taxon>Ascomycota</taxon>
        <taxon>Pezizomycotina</taxon>
        <taxon>Sordariomycetes</taxon>
        <taxon>Hypocreomycetidae</taxon>
        <taxon>Hypocreales</taxon>
        <taxon>Nectriaceae</taxon>
        <taxon>Fusarium</taxon>
        <taxon>Fusarium lateritium species complex</taxon>
    </lineage>
</organism>
<evidence type="ECO:0000256" key="7">
    <source>
        <dbReference type="ARBA" id="ARBA00023180"/>
    </source>
</evidence>
<dbReference type="InterPro" id="IPR011707">
    <property type="entry name" value="Cu-oxidase-like_N"/>
</dbReference>
<proteinExistence type="inferred from homology"/>
<evidence type="ECO:0008006" key="13">
    <source>
        <dbReference type="Google" id="ProtNLM"/>
    </source>
</evidence>
<reference evidence="11" key="1">
    <citation type="journal article" date="2020" name="BMC Genomics">
        <title>Correction to: Identification and distribution of gene clusters required for synthesis of sphingolipid metabolism inhibitors in diverse species of the filamentous fungus Fusarium.</title>
        <authorList>
            <person name="Kim H.S."/>
            <person name="Lohmar J.M."/>
            <person name="Busman M."/>
            <person name="Brown D.W."/>
            <person name="Naumann T.A."/>
            <person name="Divon H.H."/>
            <person name="Lysoe E."/>
            <person name="Uhlig S."/>
            <person name="Proctor R.H."/>
        </authorList>
    </citation>
    <scope>NUCLEOTIDE SEQUENCE</scope>
    <source>
        <strain evidence="11">NRRL 20472</strain>
    </source>
</reference>
<name>A0A8H4X2J8_9HYPO</name>
<evidence type="ECO:0000313" key="12">
    <source>
        <dbReference type="Proteomes" id="UP000622797"/>
    </source>
</evidence>
<dbReference type="Pfam" id="PF07731">
    <property type="entry name" value="Cu-oxidase_2"/>
    <property type="match status" value="1"/>
</dbReference>
<dbReference type="OrthoDB" id="2121828at2759"/>
<protein>
    <recommendedName>
        <fullName evidence="13">Laccase</fullName>
    </recommendedName>
</protein>
<feature type="domain" description="Plastocyanin-like" evidence="9">
    <location>
        <begin position="406"/>
        <end position="514"/>
    </location>
</feature>
<evidence type="ECO:0000259" key="8">
    <source>
        <dbReference type="Pfam" id="PF00394"/>
    </source>
</evidence>
<dbReference type="CDD" id="cd13850">
    <property type="entry name" value="CuRO_1_Abr2_like"/>
    <property type="match status" value="1"/>
</dbReference>
<comment type="caution">
    <text evidence="11">The sequence shown here is derived from an EMBL/GenBank/DDBJ whole genome shotgun (WGS) entry which is preliminary data.</text>
</comment>
<dbReference type="Pfam" id="PF00394">
    <property type="entry name" value="Cu-oxidase"/>
    <property type="match status" value="1"/>
</dbReference>
<keyword evidence="12" id="KW-1185">Reference proteome</keyword>
<dbReference type="SUPFAM" id="SSF49503">
    <property type="entry name" value="Cupredoxins"/>
    <property type="match status" value="3"/>
</dbReference>
<dbReference type="PANTHER" id="PTHR11709">
    <property type="entry name" value="MULTI-COPPER OXIDASE"/>
    <property type="match status" value="1"/>
</dbReference>
<evidence type="ECO:0000259" key="10">
    <source>
        <dbReference type="Pfam" id="PF07732"/>
    </source>
</evidence>
<dbReference type="PANTHER" id="PTHR11709:SF488">
    <property type="entry name" value="LACCASE-RELATED"/>
    <property type="match status" value="1"/>
</dbReference>
<keyword evidence="6" id="KW-0186">Copper</keyword>
<evidence type="ECO:0000256" key="5">
    <source>
        <dbReference type="ARBA" id="ARBA00023002"/>
    </source>
</evidence>
<dbReference type="Pfam" id="PF07732">
    <property type="entry name" value="Cu-oxidase_3"/>
    <property type="match status" value="1"/>
</dbReference>
<keyword evidence="5" id="KW-0560">Oxidoreductase</keyword>
<accession>A0A8H4X2J8</accession>
<keyword evidence="7" id="KW-0325">Glycoprotein</keyword>
<dbReference type="InterPro" id="IPR011706">
    <property type="entry name" value="Cu-oxidase_C"/>
</dbReference>
<evidence type="ECO:0000256" key="4">
    <source>
        <dbReference type="ARBA" id="ARBA00022737"/>
    </source>
</evidence>
<dbReference type="InterPro" id="IPR045087">
    <property type="entry name" value="Cu-oxidase_fam"/>
</dbReference>
<evidence type="ECO:0000256" key="2">
    <source>
        <dbReference type="ARBA" id="ARBA00022723"/>
    </source>
</evidence>
<reference evidence="11" key="2">
    <citation type="submission" date="2020-05" db="EMBL/GenBank/DDBJ databases">
        <authorList>
            <person name="Kim H.-S."/>
            <person name="Proctor R.H."/>
            <person name="Brown D.W."/>
        </authorList>
    </citation>
    <scope>NUCLEOTIDE SEQUENCE</scope>
    <source>
        <strain evidence="11">NRRL 20472</strain>
    </source>
</reference>
<feature type="domain" description="Plastocyanin-like" evidence="10">
    <location>
        <begin position="1"/>
        <end position="97"/>
    </location>
</feature>
<gene>
    <name evidence="11" type="ORF">FSARC_10668</name>
</gene>
<evidence type="ECO:0000259" key="9">
    <source>
        <dbReference type="Pfam" id="PF07731"/>
    </source>
</evidence>
<sequence>MNGQSPGPLISAAEGEEVEVFVDNQLATETTMHWHGVYQVDRPWNDGVPGVTQYSIQPRDNYTYRFTVQQQYGSYFYHGHFGPAFADGQRGPIWISPAAWRPRPYESISSSPRDIASMKRAEANTRHIVISDWNAEPMDILLIMYRDTGIVPWCSNSIVLNGKGRTYCHPRKVIEYVGGPGRNSLGCRLQEKQEMYSNQQTCQPTNAELEVVTSVDGEEWVWINFIHSGAHHELQISIDEHEFYVVAVDGEFVHPQKVHAANCNLGERISILVHLNQKPGDYAIRLTSLRVEQLIQGIGILRYPSKEKQSGGLTVPNTKPWVHLNGSFISPPLTAMDEMKLAPYPKRPPPLTADQTIKLFVNMTDPAAWSLGLGSHQAFRQQLPPLLWEESSRGSTTSGGQGALLNGSVVDIIFENGANVTTQHPFHKHNHKAWVIGTGHGGFPWETVEEAIKGGAGEYFNFDNPPIRDGCRLGNATGDWTVIRYRIMFPAASMLHCHMIHHFGAGQQVVILEGVESMAKIPHDVKEMVHADFIPDLRLGGIIVREVLSRSSSSTESEHRNVGESIAAVIFLGNPHRRSVDIAAMGELVHSTLSGLGIATAPVILDSLGLKNTDLERAQEDFSRLWQRNDFKFKTFQEGLSLAKLGRKVIPEYSSLIGTDREHTETLQADHVKTCRYSGLGDPNYRKVASEIHSIYLSIMALNQPESLITRETPIRNQLTRMGSLSQIFENGFEGHYGNELEHSVTGLLRSLLYQLLCKDPSSFHHFREFWDEKTDSEAGLTPESAA</sequence>
<dbReference type="Gene3D" id="2.60.40.420">
    <property type="entry name" value="Cupredoxins - blue copper proteins"/>
    <property type="match status" value="3"/>
</dbReference>
<dbReference type="GO" id="GO:0005507">
    <property type="term" value="F:copper ion binding"/>
    <property type="evidence" value="ECO:0007669"/>
    <property type="project" value="InterPro"/>
</dbReference>
<comment type="similarity">
    <text evidence="1">Belongs to the multicopper oxidase family.</text>
</comment>
<dbReference type="CDD" id="cd13876">
    <property type="entry name" value="CuRO_2_Abr2_like"/>
    <property type="match status" value="1"/>
</dbReference>
<evidence type="ECO:0000313" key="11">
    <source>
        <dbReference type="EMBL" id="KAF4959658.1"/>
    </source>
</evidence>
<evidence type="ECO:0000256" key="3">
    <source>
        <dbReference type="ARBA" id="ARBA00022729"/>
    </source>
</evidence>
<feature type="domain" description="Plastocyanin-like" evidence="8">
    <location>
        <begin position="128"/>
        <end position="303"/>
    </location>
</feature>
<dbReference type="InterPro" id="IPR001117">
    <property type="entry name" value="Cu-oxidase_2nd"/>
</dbReference>
<keyword evidence="3" id="KW-0732">Signal</keyword>
<evidence type="ECO:0000256" key="6">
    <source>
        <dbReference type="ARBA" id="ARBA00023008"/>
    </source>
</evidence>
<dbReference type="Proteomes" id="UP000622797">
    <property type="component" value="Unassembled WGS sequence"/>
</dbReference>
<dbReference type="EMBL" id="JABEXW010000657">
    <property type="protein sequence ID" value="KAF4959658.1"/>
    <property type="molecule type" value="Genomic_DNA"/>
</dbReference>
<dbReference type="GO" id="GO:0016491">
    <property type="term" value="F:oxidoreductase activity"/>
    <property type="evidence" value="ECO:0007669"/>
    <property type="project" value="UniProtKB-KW"/>
</dbReference>
<keyword evidence="4" id="KW-0677">Repeat</keyword>
<keyword evidence="2" id="KW-0479">Metal-binding</keyword>
<dbReference type="InterPro" id="IPR008972">
    <property type="entry name" value="Cupredoxin"/>
</dbReference>